<dbReference type="PRINTS" id="PR01011">
    <property type="entry name" value="GLUTPROXDASE"/>
</dbReference>
<reference evidence="8 9" key="1">
    <citation type="submission" date="2017-11" db="EMBL/GenBank/DDBJ databases">
        <title>Comparative genomics of Botrytis spp.</title>
        <authorList>
            <person name="Valero-Jimenez C.A."/>
            <person name="Tapia P."/>
            <person name="Veloso J."/>
            <person name="Silva-Moreno E."/>
            <person name="Staats M."/>
            <person name="Valdes J.H."/>
            <person name="Van Kan J.A.L."/>
        </authorList>
    </citation>
    <scope>NUCLEOTIDE SEQUENCE [LARGE SCALE GENOMIC DNA]</scope>
    <source>
        <strain evidence="8 9">MUCL2830</strain>
    </source>
</reference>
<dbReference type="GO" id="GO:0140824">
    <property type="term" value="F:thioredoxin-dependent peroxiredoxin activity"/>
    <property type="evidence" value="ECO:0007669"/>
    <property type="project" value="UniProtKB-EC"/>
</dbReference>
<keyword evidence="3" id="KW-0049">Antioxidant</keyword>
<dbReference type="InterPro" id="IPR029760">
    <property type="entry name" value="GPX_CS"/>
</dbReference>
<comment type="similarity">
    <text evidence="1 7">Belongs to the glutathione peroxidase family.</text>
</comment>
<dbReference type="SUPFAM" id="SSF52833">
    <property type="entry name" value="Thioredoxin-like"/>
    <property type="match status" value="1"/>
</dbReference>
<dbReference type="CDD" id="cd00340">
    <property type="entry name" value="GSH_Peroxidase"/>
    <property type="match status" value="1"/>
</dbReference>
<comment type="caution">
    <text evidence="8">The sequence shown here is derived from an EMBL/GenBank/DDBJ whole genome shotgun (WGS) entry which is preliminary data.</text>
</comment>
<evidence type="ECO:0000256" key="5">
    <source>
        <dbReference type="ARBA" id="ARBA00023284"/>
    </source>
</evidence>
<dbReference type="PANTHER" id="PTHR11592:SF78">
    <property type="entry name" value="GLUTATHIONE PEROXIDASE"/>
    <property type="match status" value="1"/>
</dbReference>
<dbReference type="PROSITE" id="PS00460">
    <property type="entry name" value="GLUTATHIONE_PEROXID_1"/>
    <property type="match status" value="1"/>
</dbReference>
<keyword evidence="2 7" id="KW-0575">Peroxidase</keyword>
<evidence type="ECO:0000256" key="3">
    <source>
        <dbReference type="ARBA" id="ARBA00022862"/>
    </source>
</evidence>
<keyword evidence="4 7" id="KW-0560">Oxidoreductase</keyword>
<dbReference type="PANTHER" id="PTHR11592">
    <property type="entry name" value="GLUTATHIONE PEROXIDASE"/>
    <property type="match status" value="1"/>
</dbReference>
<dbReference type="InterPro" id="IPR000889">
    <property type="entry name" value="Glutathione_peroxidase"/>
</dbReference>
<evidence type="ECO:0000256" key="7">
    <source>
        <dbReference type="RuleBase" id="RU000499"/>
    </source>
</evidence>
<name>A0A4Y8D5B4_9HELO</name>
<dbReference type="PROSITE" id="PS00763">
    <property type="entry name" value="GLUTATHIONE_PEROXID_2"/>
    <property type="match status" value="1"/>
</dbReference>
<dbReference type="EMBL" id="PHWZ01000139">
    <property type="protein sequence ID" value="TEY65537.1"/>
    <property type="molecule type" value="Genomic_DNA"/>
</dbReference>
<gene>
    <name evidence="8" type="ORF">BOTCAL_0139g00040</name>
</gene>
<evidence type="ECO:0000313" key="9">
    <source>
        <dbReference type="Proteomes" id="UP000297299"/>
    </source>
</evidence>
<keyword evidence="9" id="KW-1185">Reference proteome</keyword>
<organism evidence="8 9">
    <name type="scientific">Botryotinia calthae</name>
    <dbReference type="NCBI Taxonomy" id="38488"/>
    <lineage>
        <taxon>Eukaryota</taxon>
        <taxon>Fungi</taxon>
        <taxon>Dikarya</taxon>
        <taxon>Ascomycota</taxon>
        <taxon>Pezizomycotina</taxon>
        <taxon>Leotiomycetes</taxon>
        <taxon>Helotiales</taxon>
        <taxon>Sclerotiniaceae</taxon>
        <taxon>Botryotinia</taxon>
    </lineage>
</organism>
<dbReference type="FunFam" id="3.40.30.10:FF:000010">
    <property type="entry name" value="Glutathione peroxidase"/>
    <property type="match status" value="1"/>
</dbReference>
<evidence type="ECO:0000256" key="4">
    <source>
        <dbReference type="ARBA" id="ARBA00023002"/>
    </source>
</evidence>
<dbReference type="InterPro" id="IPR036249">
    <property type="entry name" value="Thioredoxin-like_sf"/>
</dbReference>
<sequence length="257" mass="29152">MIPLQIPIPTHIHTTAVRSIRFPNKTHFPFLLHSSFSSSSSVSYNFVAFSRRSSPSSNIWTSRKTDLTFKKHSQNYVQQHIRNITMSSAATIYEFEPLNKKGEPTPLSEYKGKVLLIVNTASKCGFTPQYEGLEKLYKDMKEKHGDDFVVLGFPCNQFGGQDPGSDEEIQSFCQINYGVSFPIMKKIDVNGDNAAPLFQWLKSEKPGLLGLQRVKWNFEKWLVGRDGKVKQRWASTTKPENLEKAVTDALNEAKSEL</sequence>
<dbReference type="GO" id="GO:0034599">
    <property type="term" value="P:cellular response to oxidative stress"/>
    <property type="evidence" value="ECO:0007669"/>
    <property type="project" value="TreeGrafter"/>
</dbReference>
<keyword evidence="5" id="KW-0676">Redox-active center</keyword>
<dbReference type="Proteomes" id="UP000297299">
    <property type="component" value="Unassembled WGS sequence"/>
</dbReference>
<evidence type="ECO:0000256" key="6">
    <source>
        <dbReference type="ARBA" id="ARBA00049091"/>
    </source>
</evidence>
<dbReference type="Gene3D" id="3.40.30.10">
    <property type="entry name" value="Glutaredoxin"/>
    <property type="match status" value="1"/>
</dbReference>
<protein>
    <recommendedName>
        <fullName evidence="7">Glutathione peroxidase</fullName>
    </recommendedName>
</protein>
<dbReference type="Pfam" id="PF00255">
    <property type="entry name" value="GSHPx"/>
    <property type="match status" value="1"/>
</dbReference>
<accession>A0A4Y8D5B4</accession>
<evidence type="ECO:0000313" key="8">
    <source>
        <dbReference type="EMBL" id="TEY65537.1"/>
    </source>
</evidence>
<dbReference type="STRING" id="38488.A0A4Y8D5B4"/>
<evidence type="ECO:0000256" key="2">
    <source>
        <dbReference type="ARBA" id="ARBA00022559"/>
    </source>
</evidence>
<dbReference type="OrthoDB" id="446890at2759"/>
<dbReference type="AlphaFoldDB" id="A0A4Y8D5B4"/>
<comment type="catalytic activity">
    <reaction evidence="6">
        <text>a hydroperoxide + [thioredoxin]-dithiol = an alcohol + [thioredoxin]-disulfide + H2O</text>
        <dbReference type="Rhea" id="RHEA:62620"/>
        <dbReference type="Rhea" id="RHEA-COMP:10698"/>
        <dbReference type="Rhea" id="RHEA-COMP:10700"/>
        <dbReference type="ChEBI" id="CHEBI:15377"/>
        <dbReference type="ChEBI" id="CHEBI:29950"/>
        <dbReference type="ChEBI" id="CHEBI:30879"/>
        <dbReference type="ChEBI" id="CHEBI:35924"/>
        <dbReference type="ChEBI" id="CHEBI:50058"/>
        <dbReference type="EC" id="1.11.1.24"/>
    </reaction>
</comment>
<dbReference type="InterPro" id="IPR029759">
    <property type="entry name" value="GPX_AS"/>
</dbReference>
<evidence type="ECO:0000256" key="1">
    <source>
        <dbReference type="ARBA" id="ARBA00006926"/>
    </source>
</evidence>
<proteinExistence type="inferred from homology"/>
<dbReference type="PROSITE" id="PS51355">
    <property type="entry name" value="GLUTATHIONE_PEROXID_3"/>
    <property type="match status" value="1"/>
</dbReference>